<evidence type="ECO:0000256" key="5">
    <source>
        <dbReference type="ARBA" id="ARBA00022927"/>
    </source>
</evidence>
<dbReference type="RefSeq" id="WP_166511718.1">
    <property type="nucleotide sequence ID" value="NZ_VNHM01000008.1"/>
</dbReference>
<dbReference type="HAMAP" id="MF_00236">
    <property type="entry name" value="TatA_E"/>
    <property type="match status" value="1"/>
</dbReference>
<keyword evidence="3 9" id="KW-1003">Cell membrane</keyword>
<organism evidence="11 12">
    <name type="scientific">Desulfallas thermosapovorans DSM 6562</name>
    <dbReference type="NCBI Taxonomy" id="1121431"/>
    <lineage>
        <taxon>Bacteria</taxon>
        <taxon>Bacillati</taxon>
        <taxon>Bacillota</taxon>
        <taxon>Clostridia</taxon>
        <taxon>Eubacteriales</taxon>
        <taxon>Desulfallaceae</taxon>
        <taxon>Desulfallas</taxon>
    </lineage>
</organism>
<evidence type="ECO:0000256" key="7">
    <source>
        <dbReference type="ARBA" id="ARBA00023010"/>
    </source>
</evidence>
<evidence type="ECO:0000313" key="11">
    <source>
        <dbReference type="EMBL" id="TYO95369.1"/>
    </source>
</evidence>
<reference evidence="11 12" key="1">
    <citation type="submission" date="2019-07" db="EMBL/GenBank/DDBJ databases">
        <title>Genomic Encyclopedia of Type Strains, Phase I: the one thousand microbial genomes (KMG-I) project.</title>
        <authorList>
            <person name="Kyrpides N."/>
        </authorList>
    </citation>
    <scope>NUCLEOTIDE SEQUENCE [LARGE SCALE GENOMIC DNA]</scope>
    <source>
        <strain evidence="11 12">DSM 6562</strain>
    </source>
</reference>
<dbReference type="GO" id="GO:0033281">
    <property type="term" value="C:TAT protein transport complex"/>
    <property type="evidence" value="ECO:0007669"/>
    <property type="project" value="UniProtKB-UniRule"/>
</dbReference>
<comment type="caution">
    <text evidence="11">The sequence shown here is derived from an EMBL/GenBank/DDBJ whole genome shotgun (WGS) entry which is preliminary data.</text>
</comment>
<accession>A0A5S4ZRK6</accession>
<keyword evidence="7 9" id="KW-0811">Translocation</keyword>
<protein>
    <recommendedName>
        <fullName evidence="9">Sec-independent protein translocase protein TatA</fullName>
    </recommendedName>
</protein>
<dbReference type="GO" id="GO:0043953">
    <property type="term" value="P:protein transport by the Tat complex"/>
    <property type="evidence" value="ECO:0007669"/>
    <property type="project" value="UniProtKB-UniRule"/>
</dbReference>
<feature type="transmembrane region" description="Helical" evidence="9">
    <location>
        <begin position="6"/>
        <end position="24"/>
    </location>
</feature>
<dbReference type="EMBL" id="VNHM01000008">
    <property type="protein sequence ID" value="TYO95369.1"/>
    <property type="molecule type" value="Genomic_DNA"/>
</dbReference>
<dbReference type="PANTHER" id="PTHR42982">
    <property type="entry name" value="SEC-INDEPENDENT PROTEIN TRANSLOCASE PROTEIN TATA"/>
    <property type="match status" value="1"/>
</dbReference>
<dbReference type="Proteomes" id="UP000323166">
    <property type="component" value="Unassembled WGS sequence"/>
</dbReference>
<keyword evidence="4 9" id="KW-0812">Transmembrane</keyword>
<evidence type="ECO:0000256" key="4">
    <source>
        <dbReference type="ARBA" id="ARBA00022692"/>
    </source>
</evidence>
<keyword evidence="12" id="KW-1185">Reference proteome</keyword>
<evidence type="ECO:0000256" key="10">
    <source>
        <dbReference type="SAM" id="MobiDB-lite"/>
    </source>
</evidence>
<comment type="function">
    <text evidence="9">Part of the twin-arginine translocation (Tat) system that transports large folded proteins containing a characteristic twin-arginine motif in their signal peptide across membranes. TatA could form the protein-conducting channel of the Tat system.</text>
</comment>
<evidence type="ECO:0000256" key="6">
    <source>
        <dbReference type="ARBA" id="ARBA00022989"/>
    </source>
</evidence>
<dbReference type="Pfam" id="PF02416">
    <property type="entry name" value="TatA_B_E"/>
    <property type="match status" value="1"/>
</dbReference>
<evidence type="ECO:0000256" key="2">
    <source>
        <dbReference type="ARBA" id="ARBA00022448"/>
    </source>
</evidence>
<keyword evidence="2 9" id="KW-0813">Transport</keyword>
<feature type="region of interest" description="Disordered" evidence="10">
    <location>
        <begin position="46"/>
        <end position="81"/>
    </location>
</feature>
<comment type="similarity">
    <text evidence="9">Belongs to the TatA/E family.</text>
</comment>
<keyword evidence="8 9" id="KW-0472">Membrane</keyword>
<evidence type="ECO:0000313" key="12">
    <source>
        <dbReference type="Proteomes" id="UP000323166"/>
    </source>
</evidence>
<keyword evidence="6 9" id="KW-1133">Transmembrane helix</keyword>
<gene>
    <name evidence="9" type="primary">tatA</name>
    <name evidence="11" type="ORF">LX24_01720</name>
</gene>
<dbReference type="InterPro" id="IPR006312">
    <property type="entry name" value="TatA/E"/>
</dbReference>
<keyword evidence="5 9" id="KW-0653">Protein transport</keyword>
<comment type="subcellular location">
    <subcellularLocation>
        <location evidence="1 9">Cell membrane</location>
        <topology evidence="1 9">Single-pass membrane protein</topology>
    </subcellularLocation>
</comment>
<dbReference type="InterPro" id="IPR003369">
    <property type="entry name" value="TatA/B/E"/>
</dbReference>
<dbReference type="Gene3D" id="1.20.5.3310">
    <property type="match status" value="1"/>
</dbReference>
<dbReference type="NCBIfam" id="TIGR01411">
    <property type="entry name" value="tatAE"/>
    <property type="match status" value="1"/>
</dbReference>
<feature type="compositionally biased region" description="Low complexity" evidence="10">
    <location>
        <begin position="61"/>
        <end position="81"/>
    </location>
</feature>
<dbReference type="GO" id="GO:0008320">
    <property type="term" value="F:protein transmembrane transporter activity"/>
    <property type="evidence" value="ECO:0007669"/>
    <property type="project" value="UniProtKB-UniRule"/>
</dbReference>
<dbReference type="PANTHER" id="PTHR42982:SF1">
    <property type="entry name" value="SEC-INDEPENDENT PROTEIN TRANSLOCASE PROTEIN TATA"/>
    <property type="match status" value="1"/>
</dbReference>
<evidence type="ECO:0000256" key="3">
    <source>
        <dbReference type="ARBA" id="ARBA00022475"/>
    </source>
</evidence>
<sequence>MFNGLFQPTHLILILVVVLIIFGPGKLPDAAKAMGNALREMRNSFASNEDEAGKKEKMEGVAAATATTSSTPKVSTTKATD</sequence>
<evidence type="ECO:0000256" key="8">
    <source>
        <dbReference type="ARBA" id="ARBA00023136"/>
    </source>
</evidence>
<evidence type="ECO:0000256" key="1">
    <source>
        <dbReference type="ARBA" id="ARBA00004162"/>
    </source>
</evidence>
<comment type="subunit">
    <text evidence="9">Forms a complex with TatC.</text>
</comment>
<name>A0A5S4ZRK6_9FIRM</name>
<proteinExistence type="inferred from homology"/>
<dbReference type="AlphaFoldDB" id="A0A5S4ZRK6"/>
<evidence type="ECO:0000256" key="9">
    <source>
        <dbReference type="HAMAP-Rule" id="MF_00236"/>
    </source>
</evidence>